<comment type="caution">
    <text evidence="1">The sequence shown here is derived from an EMBL/GenBank/DDBJ whole genome shotgun (WGS) entry which is preliminary data.</text>
</comment>
<gene>
    <name evidence="1" type="ORF">OXX778_LOCUS15154</name>
</gene>
<dbReference type="AlphaFoldDB" id="A0A814F443"/>
<organism evidence="1 2">
    <name type="scientific">Brachionus calyciflorus</name>
    <dbReference type="NCBI Taxonomy" id="104777"/>
    <lineage>
        <taxon>Eukaryota</taxon>
        <taxon>Metazoa</taxon>
        <taxon>Spiralia</taxon>
        <taxon>Gnathifera</taxon>
        <taxon>Rotifera</taxon>
        <taxon>Eurotatoria</taxon>
        <taxon>Monogononta</taxon>
        <taxon>Pseudotrocha</taxon>
        <taxon>Ploima</taxon>
        <taxon>Brachionidae</taxon>
        <taxon>Brachionus</taxon>
    </lineage>
</organism>
<dbReference type="Proteomes" id="UP000663879">
    <property type="component" value="Unassembled WGS sequence"/>
</dbReference>
<dbReference type="InterPro" id="IPR036065">
    <property type="entry name" value="BolA-like_sf"/>
</dbReference>
<sequence>MLKNFCRNFSTTQKSLIVKEKILDKLNAKYGVNLFEARVNNLSWKHDEPKDSEKYLEVIVVTPEFEGVLKSKRNDIITNLLKEETKGCEVTYKLLTPSKWYDSNQRGLKLPSKYSDPIISPDKLKEIAQSYYKPSKTA</sequence>
<dbReference type="EMBL" id="CAJNOC010003273">
    <property type="protein sequence ID" value="CAF0975620.1"/>
    <property type="molecule type" value="Genomic_DNA"/>
</dbReference>
<name>A0A814F443_9BILA</name>
<protein>
    <submittedName>
        <fullName evidence="1">Uncharacterized protein</fullName>
    </submittedName>
</protein>
<proteinExistence type="predicted"/>
<keyword evidence="2" id="KW-1185">Reference proteome</keyword>
<dbReference type="SUPFAM" id="SSF82657">
    <property type="entry name" value="BolA-like"/>
    <property type="match status" value="1"/>
</dbReference>
<evidence type="ECO:0000313" key="2">
    <source>
        <dbReference type="Proteomes" id="UP000663879"/>
    </source>
</evidence>
<dbReference type="OrthoDB" id="10376592at2759"/>
<accession>A0A814F443</accession>
<reference evidence="1" key="1">
    <citation type="submission" date="2021-02" db="EMBL/GenBank/DDBJ databases">
        <authorList>
            <person name="Nowell W R."/>
        </authorList>
    </citation>
    <scope>NUCLEOTIDE SEQUENCE</scope>
    <source>
        <strain evidence="1">Ploen Becks lab</strain>
    </source>
</reference>
<dbReference type="Gene3D" id="3.30.300.90">
    <property type="entry name" value="BolA-like"/>
    <property type="match status" value="1"/>
</dbReference>
<evidence type="ECO:0000313" key="1">
    <source>
        <dbReference type="EMBL" id="CAF0975620.1"/>
    </source>
</evidence>